<reference evidence="2" key="1">
    <citation type="journal article" date="2014" name="Int. J. Syst. Evol. Microbiol.">
        <title>Complete genome sequence of Corynebacterium casei LMG S-19264T (=DSM 44701T), isolated from a smear-ripened cheese.</title>
        <authorList>
            <consortium name="US DOE Joint Genome Institute (JGI-PGF)"/>
            <person name="Walter F."/>
            <person name="Albersmeier A."/>
            <person name="Kalinowski J."/>
            <person name="Ruckert C."/>
        </authorList>
    </citation>
    <scope>NUCLEOTIDE SEQUENCE</scope>
    <source>
        <strain evidence="2">JCM 3051</strain>
    </source>
</reference>
<dbReference type="RefSeq" id="WP_189087150.1">
    <property type="nucleotide sequence ID" value="NZ_BMPT01000018.1"/>
</dbReference>
<keyword evidence="1" id="KW-0472">Membrane</keyword>
<evidence type="ECO:0000256" key="1">
    <source>
        <dbReference type="SAM" id="Phobius"/>
    </source>
</evidence>
<evidence type="ECO:0000313" key="2">
    <source>
        <dbReference type="EMBL" id="GGM38557.1"/>
    </source>
</evidence>
<dbReference type="EMBL" id="BMPT01000018">
    <property type="protein sequence ID" value="GGM38557.1"/>
    <property type="molecule type" value="Genomic_DNA"/>
</dbReference>
<protein>
    <submittedName>
        <fullName evidence="2">Uncharacterized protein</fullName>
    </submittedName>
</protein>
<dbReference type="Proteomes" id="UP000655589">
    <property type="component" value="Unassembled WGS sequence"/>
</dbReference>
<name>A0A8H9L5F9_9MICO</name>
<gene>
    <name evidence="2" type="ORF">GCM10010102_37630</name>
</gene>
<evidence type="ECO:0000313" key="3">
    <source>
        <dbReference type="Proteomes" id="UP000655589"/>
    </source>
</evidence>
<organism evidence="2 3">
    <name type="scientific">Promicromonospora citrea</name>
    <dbReference type="NCBI Taxonomy" id="43677"/>
    <lineage>
        <taxon>Bacteria</taxon>
        <taxon>Bacillati</taxon>
        <taxon>Actinomycetota</taxon>
        <taxon>Actinomycetes</taxon>
        <taxon>Micrococcales</taxon>
        <taxon>Promicromonosporaceae</taxon>
        <taxon>Promicromonospora</taxon>
    </lineage>
</organism>
<reference evidence="2" key="2">
    <citation type="submission" date="2020-09" db="EMBL/GenBank/DDBJ databases">
        <authorList>
            <person name="Sun Q."/>
            <person name="Ohkuma M."/>
        </authorList>
    </citation>
    <scope>NUCLEOTIDE SEQUENCE</scope>
    <source>
        <strain evidence="2">JCM 3051</strain>
    </source>
</reference>
<dbReference type="AlphaFoldDB" id="A0A8H9L5F9"/>
<accession>A0A8H9L5F9</accession>
<keyword evidence="1" id="KW-0812">Transmembrane</keyword>
<keyword evidence="1" id="KW-1133">Transmembrane helix</keyword>
<sequence>MRLYAAAPARCARQVLGDLLLLAWVAGWAWAAREVRAAIEVLGEPGRATASAADEMAGRFQDVEGRIGGLPAVGDELAAPFRGAADAARSLAAAGRAQAETVADVALLAALGVFLVPVLLLVVLYVPLRVRFVRRAAAARRADGGDPALLALRALANQPLRALARVTDDPVAAWRSGDEDTIRALADLELRSLGLRR</sequence>
<proteinExistence type="predicted"/>
<comment type="caution">
    <text evidence="2">The sequence shown here is derived from an EMBL/GenBank/DDBJ whole genome shotgun (WGS) entry which is preliminary data.</text>
</comment>
<feature type="transmembrane region" description="Helical" evidence="1">
    <location>
        <begin position="105"/>
        <end position="126"/>
    </location>
</feature>
<keyword evidence="3" id="KW-1185">Reference proteome</keyword>